<evidence type="ECO:0000313" key="3">
    <source>
        <dbReference type="Proteomes" id="UP000762676"/>
    </source>
</evidence>
<organism evidence="2 3">
    <name type="scientific">Elysia marginata</name>
    <dbReference type="NCBI Taxonomy" id="1093978"/>
    <lineage>
        <taxon>Eukaryota</taxon>
        <taxon>Metazoa</taxon>
        <taxon>Spiralia</taxon>
        <taxon>Lophotrochozoa</taxon>
        <taxon>Mollusca</taxon>
        <taxon>Gastropoda</taxon>
        <taxon>Heterobranchia</taxon>
        <taxon>Euthyneura</taxon>
        <taxon>Panpulmonata</taxon>
        <taxon>Sacoglossa</taxon>
        <taxon>Placobranchoidea</taxon>
        <taxon>Plakobranchidae</taxon>
        <taxon>Elysia</taxon>
    </lineage>
</organism>
<dbReference type="Proteomes" id="UP000762676">
    <property type="component" value="Unassembled WGS sequence"/>
</dbReference>
<feature type="region of interest" description="Disordered" evidence="1">
    <location>
        <begin position="13"/>
        <end position="69"/>
    </location>
</feature>
<evidence type="ECO:0000256" key="1">
    <source>
        <dbReference type="SAM" id="MobiDB-lite"/>
    </source>
</evidence>
<sequence length="91" mass="10820">MRTVNTKLMIPRERRHFLRYPSNQTSKETSHQHNYDPQSQTELFDTPRRGAAADAVEPETPTPDRSRRHSFSQPIWMKDYVFSKIMIVFII</sequence>
<accession>A0AAV4ET70</accession>
<protein>
    <submittedName>
        <fullName evidence="2">Uncharacterized protein</fullName>
    </submittedName>
</protein>
<evidence type="ECO:0000313" key="2">
    <source>
        <dbReference type="EMBL" id="GFR63964.1"/>
    </source>
</evidence>
<dbReference type="EMBL" id="BMAT01010958">
    <property type="protein sequence ID" value="GFR63964.1"/>
    <property type="molecule type" value="Genomic_DNA"/>
</dbReference>
<keyword evidence="3" id="KW-1185">Reference proteome</keyword>
<reference evidence="2 3" key="1">
    <citation type="journal article" date="2021" name="Elife">
        <title>Chloroplast acquisition without the gene transfer in kleptoplastic sea slugs, Plakobranchus ocellatus.</title>
        <authorList>
            <person name="Maeda T."/>
            <person name="Takahashi S."/>
            <person name="Yoshida T."/>
            <person name="Shimamura S."/>
            <person name="Takaki Y."/>
            <person name="Nagai Y."/>
            <person name="Toyoda A."/>
            <person name="Suzuki Y."/>
            <person name="Arimoto A."/>
            <person name="Ishii H."/>
            <person name="Satoh N."/>
            <person name="Nishiyama T."/>
            <person name="Hasebe M."/>
            <person name="Maruyama T."/>
            <person name="Minagawa J."/>
            <person name="Obokata J."/>
            <person name="Shigenobu S."/>
        </authorList>
    </citation>
    <scope>NUCLEOTIDE SEQUENCE [LARGE SCALE GENOMIC DNA]</scope>
</reference>
<gene>
    <name evidence="2" type="ORF">ElyMa_005495400</name>
</gene>
<dbReference type="AlphaFoldDB" id="A0AAV4ET70"/>
<comment type="caution">
    <text evidence="2">The sequence shown here is derived from an EMBL/GenBank/DDBJ whole genome shotgun (WGS) entry which is preliminary data.</text>
</comment>
<name>A0AAV4ET70_9GAST</name>
<proteinExistence type="predicted"/>